<dbReference type="HOGENOM" id="CLU_034729_0_0_9"/>
<dbReference type="KEGG" id="pmw:B2K_16350"/>
<protein>
    <recommendedName>
        <fullName evidence="3">Tail fiber protein</fullName>
    </recommendedName>
</protein>
<organism evidence="1 2">
    <name type="scientific">Paenibacillus mucilaginosus K02</name>
    <dbReference type="NCBI Taxonomy" id="997761"/>
    <lineage>
        <taxon>Bacteria</taxon>
        <taxon>Bacillati</taxon>
        <taxon>Bacillota</taxon>
        <taxon>Bacilli</taxon>
        <taxon>Bacillales</taxon>
        <taxon>Paenibacillaceae</taxon>
        <taxon>Paenibacillus</taxon>
    </lineage>
</organism>
<evidence type="ECO:0008006" key="3">
    <source>
        <dbReference type="Google" id="ProtNLM"/>
    </source>
</evidence>
<dbReference type="PATRIC" id="fig|997761.3.peg.3225"/>
<dbReference type="EMBL" id="CP003422">
    <property type="protein sequence ID" value="AFH62272.1"/>
    <property type="molecule type" value="Genomic_DNA"/>
</dbReference>
<name>I0BIS5_9BACL</name>
<evidence type="ECO:0000313" key="1">
    <source>
        <dbReference type="EMBL" id="AFH62272.1"/>
    </source>
</evidence>
<dbReference type="RefSeq" id="WP_014650889.1">
    <property type="nucleotide sequence ID" value="NC_017672.3"/>
</dbReference>
<proteinExistence type="predicted"/>
<dbReference type="Proteomes" id="UP000007392">
    <property type="component" value="Chromosome"/>
</dbReference>
<reference evidence="1 2" key="1">
    <citation type="submission" date="2013-06" db="EMBL/GenBank/DDBJ databases">
        <title>Complete genome sequence of Paenibacillus mucilaginosus K02.</title>
        <authorList>
            <person name="Xiao B."/>
            <person name="Sun L."/>
            <person name="Xiao L."/>
            <person name="Lian B."/>
        </authorList>
    </citation>
    <scope>NUCLEOTIDE SEQUENCE [LARGE SCALE GENOMIC DNA]</scope>
    <source>
        <strain evidence="1 2">K02</strain>
    </source>
</reference>
<evidence type="ECO:0000313" key="2">
    <source>
        <dbReference type="Proteomes" id="UP000007392"/>
    </source>
</evidence>
<accession>I0BIS5</accession>
<gene>
    <name evidence="1" type="ORF">B2K_16350</name>
</gene>
<dbReference type="AlphaFoldDB" id="I0BIS5"/>
<sequence>MTEQYRFFGSTLEDKREYNQLEFAEVFDRFFATGIFGKIGGELKVLETDPQRLAIRVSTGQAWMRGYWYSNDSLKEIDLPVAHPEFPAIHRIVVRLDTLNKRDITAVVKAGTPQVTPAPPALEQNDQYWEIGLATVYVAPGATKVDATNITDTRFSGGSGKAVPHDFLEIQAIANSSLPINGSRPMIGELRTAVGTASGGKVHHHLRNEHDVSRIGIGLDGPESGTDLEGSSFTVWAYRNDGQYHKTLMQIRRDGTAWIDGKRVLLADSGGDIYAATIKNSNINDSTINNPRLLWDRDSDYARLEFVDEGANKDILTLAVGDDAQGSDTTIEDFFRIKFGEQTVARFRSESLTVGEPGSGVELYRNGDIWQRGTRMAPTRVNNGILEFWDGDWRPAGGVKNVQRGVAKLIGNGTPTLNVGISAVNMSKALLITSANGNVSTTDSDSNVRGTLTSPTNIELCASYIYSTGGGTANVEVSWQVVEYY</sequence>